<protein>
    <submittedName>
        <fullName evidence="2">DUF3850 domain-containing protein</fullName>
    </submittedName>
</protein>
<reference evidence="2 3" key="1">
    <citation type="submission" date="2021-06" db="EMBL/GenBank/DDBJ databases">
        <title>FDA dAtabase for Regulatory Grade micrObial Sequences (FDA-ARGOS): Supporting development and validation of Infectious Disease Dx tests.</title>
        <authorList>
            <person name="Sproer C."/>
            <person name="Gronow S."/>
            <person name="Severitt S."/>
            <person name="Schroder I."/>
            <person name="Tallon L."/>
            <person name="Sadzewicz L."/>
            <person name="Zhao X."/>
            <person name="Boylan J."/>
            <person name="Ott S."/>
            <person name="Bowen H."/>
            <person name="Vavikolanu K."/>
            <person name="Mehta A."/>
            <person name="Aluvathingal J."/>
            <person name="Nadendla S."/>
            <person name="Lowell S."/>
            <person name="Myers T."/>
            <person name="Yan Y."/>
        </authorList>
    </citation>
    <scope>NUCLEOTIDE SEQUENCE [LARGE SCALE GENOMIC DNA]</scope>
    <source>
        <strain evidence="2 3">FDAARGOS 1424</strain>
    </source>
</reference>
<dbReference type="Proteomes" id="UP000683579">
    <property type="component" value="Chromosome"/>
</dbReference>
<keyword evidence="3" id="KW-1185">Reference proteome</keyword>
<name>A0ABX8K725_9ENTR</name>
<accession>A0ABX8K725</accession>
<feature type="domain" description="DUF3850" evidence="1">
    <location>
        <begin position="4"/>
        <end position="78"/>
    </location>
</feature>
<dbReference type="EMBL" id="CP077262">
    <property type="protein sequence ID" value="QXA43771.1"/>
    <property type="molecule type" value="Genomic_DNA"/>
</dbReference>
<proteinExistence type="predicted"/>
<dbReference type="Gene3D" id="2.30.130.30">
    <property type="entry name" value="Hypothetical protein"/>
    <property type="match status" value="1"/>
</dbReference>
<gene>
    <name evidence="2" type="ORF">I6L54_17585</name>
</gene>
<organism evidence="2 3">
    <name type="scientific">Citrobacter pasteurii</name>
    <dbReference type="NCBI Taxonomy" id="1563222"/>
    <lineage>
        <taxon>Bacteria</taxon>
        <taxon>Pseudomonadati</taxon>
        <taxon>Pseudomonadota</taxon>
        <taxon>Gammaproteobacteria</taxon>
        <taxon>Enterobacterales</taxon>
        <taxon>Enterobacteriaceae</taxon>
        <taxon>Citrobacter</taxon>
    </lineage>
</organism>
<sequence>MSVIHNLKIAPGHFASVIAGEKKAELRMNDRNFKCGDFILLREWRDEFTGNVSLAKVTHLLPVGDFIITGGNWVVMSISLVDEKDVLPILAEIMGEGKSADEIIAVSEFVPPVPLYGHAITFYQRFKRHGIQPKRNKNNTGGEL</sequence>
<evidence type="ECO:0000259" key="1">
    <source>
        <dbReference type="Pfam" id="PF12961"/>
    </source>
</evidence>
<dbReference type="InterPro" id="IPR015947">
    <property type="entry name" value="PUA-like_sf"/>
</dbReference>
<evidence type="ECO:0000313" key="2">
    <source>
        <dbReference type="EMBL" id="QXA43771.1"/>
    </source>
</evidence>
<dbReference type="RefSeq" id="WP_072041416.1">
    <property type="nucleotide sequence ID" value="NZ_CDHL01000015.1"/>
</dbReference>
<evidence type="ECO:0000313" key="3">
    <source>
        <dbReference type="Proteomes" id="UP000683579"/>
    </source>
</evidence>
<dbReference type="InterPro" id="IPR039440">
    <property type="entry name" value="DUF3850"/>
</dbReference>
<dbReference type="SUPFAM" id="SSF88697">
    <property type="entry name" value="PUA domain-like"/>
    <property type="match status" value="1"/>
</dbReference>
<dbReference type="Pfam" id="PF12961">
    <property type="entry name" value="DUF3850"/>
    <property type="match status" value="1"/>
</dbReference>